<evidence type="ECO:0000256" key="2">
    <source>
        <dbReference type="SAM" id="Phobius"/>
    </source>
</evidence>
<organism evidence="3 4">
    <name type="scientific">Nocardioides vastitatis</name>
    <dbReference type="NCBI Taxonomy" id="2568655"/>
    <lineage>
        <taxon>Bacteria</taxon>
        <taxon>Bacillati</taxon>
        <taxon>Actinomycetota</taxon>
        <taxon>Actinomycetes</taxon>
        <taxon>Propionibacteriales</taxon>
        <taxon>Nocardioidaceae</taxon>
        <taxon>Nocardioides</taxon>
    </lineage>
</organism>
<proteinExistence type="predicted"/>
<evidence type="ECO:0000313" key="3">
    <source>
        <dbReference type="EMBL" id="MFC5731281.1"/>
    </source>
</evidence>
<name>A0ABW0ZNS4_9ACTN</name>
<reference evidence="4" key="1">
    <citation type="journal article" date="2019" name="Int. J. Syst. Evol. Microbiol.">
        <title>The Global Catalogue of Microorganisms (GCM) 10K type strain sequencing project: providing services to taxonomists for standard genome sequencing and annotation.</title>
        <authorList>
            <consortium name="The Broad Institute Genomics Platform"/>
            <consortium name="The Broad Institute Genome Sequencing Center for Infectious Disease"/>
            <person name="Wu L."/>
            <person name="Ma J."/>
        </authorList>
    </citation>
    <scope>NUCLEOTIDE SEQUENCE [LARGE SCALE GENOMIC DNA]</scope>
    <source>
        <strain evidence="4">YIM 94188</strain>
    </source>
</reference>
<comment type="caution">
    <text evidence="3">The sequence shown here is derived from an EMBL/GenBank/DDBJ whole genome shotgun (WGS) entry which is preliminary data.</text>
</comment>
<keyword evidence="2" id="KW-0812">Transmembrane</keyword>
<feature type="region of interest" description="Disordered" evidence="1">
    <location>
        <begin position="1"/>
        <end position="29"/>
    </location>
</feature>
<feature type="region of interest" description="Disordered" evidence="1">
    <location>
        <begin position="219"/>
        <end position="241"/>
    </location>
</feature>
<keyword evidence="4" id="KW-1185">Reference proteome</keyword>
<keyword evidence="2" id="KW-0472">Membrane</keyword>
<dbReference type="Proteomes" id="UP001596072">
    <property type="component" value="Unassembled WGS sequence"/>
</dbReference>
<evidence type="ECO:0000256" key="1">
    <source>
        <dbReference type="SAM" id="MobiDB-lite"/>
    </source>
</evidence>
<dbReference type="EMBL" id="JBHSNS010000014">
    <property type="protein sequence ID" value="MFC5731281.1"/>
    <property type="molecule type" value="Genomic_DNA"/>
</dbReference>
<protein>
    <submittedName>
        <fullName evidence="3">DUF3105 domain-containing protein</fullName>
    </submittedName>
</protein>
<feature type="transmembrane region" description="Helical" evidence="2">
    <location>
        <begin position="41"/>
        <end position="62"/>
    </location>
</feature>
<dbReference type="InterPro" id="IPR021454">
    <property type="entry name" value="DUF3105"/>
</dbReference>
<keyword evidence="2" id="KW-1133">Transmembrane helix</keyword>
<dbReference type="Pfam" id="PF11303">
    <property type="entry name" value="DUF3105"/>
    <property type="match status" value="1"/>
</dbReference>
<dbReference type="InterPro" id="IPR006311">
    <property type="entry name" value="TAT_signal"/>
</dbReference>
<evidence type="ECO:0000313" key="4">
    <source>
        <dbReference type="Proteomes" id="UP001596072"/>
    </source>
</evidence>
<sequence>MTQPPPPPHQHAGSLPPPPPFSPGAYAPPPPAPRRRRMLPVVVAVVAAVLVVGLAVLVPLAVSADHDAVARGDGDRAAPSGPTVDTSNLSAVEEYDDLAVDHLPAGVSVDYPQSPPVGGRHAPVWLECGVYDEPVPEANMVHSLEHGTVWITYRDDDLDAAEIAALAGQLPQDGILSPYPDQEASVVITVWGRQLELTGSDDPRISLFIGEYGAGDTAPEPLASCHGGVRPDDVGDTTRIA</sequence>
<gene>
    <name evidence="3" type="ORF">ACFPQB_20390</name>
</gene>
<accession>A0ABW0ZNS4</accession>
<dbReference type="PROSITE" id="PS51318">
    <property type="entry name" value="TAT"/>
    <property type="match status" value="1"/>
</dbReference>